<name>A0ABS3M398_9BACT</name>
<dbReference type="Gene3D" id="2.130.10.10">
    <property type="entry name" value="YVTN repeat-like/Quinoprotein amine dehydrogenase"/>
    <property type="match status" value="1"/>
</dbReference>
<dbReference type="InterPro" id="IPR015943">
    <property type="entry name" value="WD40/YVTN_repeat-like_dom_sf"/>
</dbReference>
<protein>
    <recommendedName>
        <fullName evidence="4">Lipoprotein</fullName>
    </recommendedName>
</protein>
<dbReference type="SUPFAM" id="SSF69322">
    <property type="entry name" value="Tricorn protease domain 2"/>
    <property type="match status" value="1"/>
</dbReference>
<comment type="caution">
    <text evidence="2">The sequence shown here is derived from an EMBL/GenBank/DDBJ whole genome shotgun (WGS) entry which is preliminary data.</text>
</comment>
<keyword evidence="3" id="KW-1185">Reference proteome</keyword>
<accession>A0ABS3M398</accession>
<gene>
    <name evidence="2" type="ORF">JHU38_02450</name>
</gene>
<reference evidence="2 3" key="1">
    <citation type="submission" date="2021-01" db="EMBL/GenBank/DDBJ databases">
        <title>Prevotella A2931 sp. nov.</title>
        <authorList>
            <person name="Buhl M."/>
            <person name="Oberhettinger P."/>
        </authorList>
    </citation>
    <scope>NUCLEOTIDE SEQUENCE [LARGE SCALE GENOMIC DNA]</scope>
    <source>
        <strain evidence="2 3">A2931</strain>
    </source>
</reference>
<sequence length="317" mass="36071">MKNIIFIFLSVILFLCCSSENDPVLPNKTVKIPIRSIVLAEQATKSVVIIDADTYQKVWSWNAVQAGVPAEHQIWFTNPSEVKPVYNSQYILMTASGGAVALIRIADSKLMYYAQVGSNPHSAELLPDGNIVAVSSTDSKLRTFVTDTIKGFGKFHASYELPSAHNVVWDRKRSVLYTTQDRALYSYKYNNDSKAPMLLDKTLITELPKTESCGHDLFPVQNKENSLWLTTNETVWQYDIETKTLERFFPFYAVKSVSDSKEGMLMLYPTTEWWSDGLINEKGKKIFTIRGAKIYKGRWMQDNTFSYPKSHLFKLGN</sequence>
<feature type="signal peptide" evidence="1">
    <location>
        <begin position="1"/>
        <end position="21"/>
    </location>
</feature>
<evidence type="ECO:0000256" key="1">
    <source>
        <dbReference type="SAM" id="SignalP"/>
    </source>
</evidence>
<dbReference type="Pfam" id="PF20138">
    <property type="entry name" value="DUF6528"/>
    <property type="match status" value="1"/>
</dbReference>
<dbReference type="InterPro" id="IPR045383">
    <property type="entry name" value="DUF6528"/>
</dbReference>
<proteinExistence type="predicted"/>
<organism evidence="2 3">
    <name type="scientific">Prevotella illustrans</name>
    <dbReference type="NCBI Taxonomy" id="2800387"/>
    <lineage>
        <taxon>Bacteria</taxon>
        <taxon>Pseudomonadati</taxon>
        <taxon>Bacteroidota</taxon>
        <taxon>Bacteroidia</taxon>
        <taxon>Bacteroidales</taxon>
        <taxon>Prevotellaceae</taxon>
        <taxon>Prevotella</taxon>
    </lineage>
</organism>
<evidence type="ECO:0008006" key="4">
    <source>
        <dbReference type="Google" id="ProtNLM"/>
    </source>
</evidence>
<feature type="chain" id="PRO_5045088393" description="Lipoprotein" evidence="1">
    <location>
        <begin position="22"/>
        <end position="317"/>
    </location>
</feature>
<dbReference type="EMBL" id="JAERMS010000004">
    <property type="protein sequence ID" value="MBO1362649.1"/>
    <property type="molecule type" value="Genomic_DNA"/>
</dbReference>
<evidence type="ECO:0000313" key="2">
    <source>
        <dbReference type="EMBL" id="MBO1362649.1"/>
    </source>
</evidence>
<dbReference type="Proteomes" id="UP000664265">
    <property type="component" value="Unassembled WGS sequence"/>
</dbReference>
<evidence type="ECO:0000313" key="3">
    <source>
        <dbReference type="Proteomes" id="UP000664265"/>
    </source>
</evidence>
<dbReference type="RefSeq" id="WP_107582609.1">
    <property type="nucleotide sequence ID" value="NZ_JAERMS010000004.1"/>
</dbReference>
<keyword evidence="1" id="KW-0732">Signal</keyword>